<feature type="transmembrane region" description="Helical" evidence="5">
    <location>
        <begin position="529"/>
        <end position="547"/>
    </location>
</feature>
<reference evidence="7 8" key="1">
    <citation type="submission" date="2019-06" db="EMBL/GenBank/DDBJ databases">
        <title>Whole genome shotgun sequence of Corynebacterium variabile NBRC 15286.</title>
        <authorList>
            <person name="Hosoyama A."/>
            <person name="Uohara A."/>
            <person name="Ohji S."/>
            <person name="Ichikawa N."/>
        </authorList>
    </citation>
    <scope>NUCLEOTIDE SEQUENCE [LARGE SCALE GENOMIC DNA]</scope>
    <source>
        <strain evidence="7 8">NBRC 15286</strain>
    </source>
</reference>
<dbReference type="Pfam" id="PF12698">
    <property type="entry name" value="ABC2_membrane_3"/>
    <property type="match status" value="2"/>
</dbReference>
<evidence type="ECO:0000256" key="3">
    <source>
        <dbReference type="ARBA" id="ARBA00022989"/>
    </source>
</evidence>
<evidence type="ECO:0000256" key="5">
    <source>
        <dbReference type="SAM" id="Phobius"/>
    </source>
</evidence>
<dbReference type="InterPro" id="IPR017501">
    <property type="entry name" value="Phage_infect_YhgE_C"/>
</dbReference>
<feature type="transmembrane region" description="Helical" evidence="5">
    <location>
        <begin position="598"/>
        <end position="622"/>
    </location>
</feature>
<name>A0A4Y4BYF8_9CORY</name>
<dbReference type="InterPro" id="IPR051328">
    <property type="entry name" value="T7SS_ABC-Transporter"/>
</dbReference>
<evidence type="ECO:0000256" key="2">
    <source>
        <dbReference type="ARBA" id="ARBA00022692"/>
    </source>
</evidence>
<feature type="domain" description="ABC-2 type transporter transmembrane" evidence="6">
    <location>
        <begin position="25"/>
        <end position="163"/>
    </location>
</feature>
<organism evidence="7 8">
    <name type="scientific">Corynebacterium variabile</name>
    <dbReference type="NCBI Taxonomy" id="1727"/>
    <lineage>
        <taxon>Bacteria</taxon>
        <taxon>Bacillati</taxon>
        <taxon>Actinomycetota</taxon>
        <taxon>Actinomycetes</taxon>
        <taxon>Mycobacteriales</taxon>
        <taxon>Corynebacteriaceae</taxon>
        <taxon>Corynebacterium</taxon>
    </lineage>
</organism>
<evidence type="ECO:0000259" key="6">
    <source>
        <dbReference type="Pfam" id="PF12698"/>
    </source>
</evidence>
<dbReference type="PANTHER" id="PTHR43077">
    <property type="entry name" value="TRANSPORT PERMEASE YVFS-RELATED"/>
    <property type="match status" value="1"/>
</dbReference>
<dbReference type="GO" id="GO:0140359">
    <property type="term" value="F:ABC-type transporter activity"/>
    <property type="evidence" value="ECO:0007669"/>
    <property type="project" value="InterPro"/>
</dbReference>
<dbReference type="Proteomes" id="UP000319986">
    <property type="component" value="Unassembled WGS sequence"/>
</dbReference>
<feature type="domain" description="ABC-2 type transporter transmembrane" evidence="6">
    <location>
        <begin position="490"/>
        <end position="702"/>
    </location>
</feature>
<evidence type="ECO:0000313" key="7">
    <source>
        <dbReference type="EMBL" id="GEC84876.1"/>
    </source>
</evidence>
<dbReference type="RefSeq" id="WP_141327905.1">
    <property type="nucleotide sequence ID" value="NZ_BJNT01000002.1"/>
</dbReference>
<protein>
    <submittedName>
        <fullName evidence="7">Phage infection protein</fullName>
    </submittedName>
</protein>
<keyword evidence="3 5" id="KW-1133">Transmembrane helix</keyword>
<proteinExistence type="predicted"/>
<gene>
    <name evidence="7" type="ORF">CVA01_01900</name>
</gene>
<dbReference type="InterPro" id="IPR013525">
    <property type="entry name" value="ABC2_TM"/>
</dbReference>
<keyword evidence="4 5" id="KW-0472">Membrane</keyword>
<dbReference type="EMBL" id="BJNT01000002">
    <property type="protein sequence ID" value="GEC84876.1"/>
    <property type="molecule type" value="Genomic_DNA"/>
</dbReference>
<dbReference type="GeneID" id="82886358"/>
<dbReference type="Gene3D" id="3.40.1710.10">
    <property type="entry name" value="abc type-2 transporter like domain"/>
    <property type="match status" value="1"/>
</dbReference>
<dbReference type="InterPro" id="IPR017500">
    <property type="entry name" value="Phage_infect_YhgE_N"/>
</dbReference>
<dbReference type="PANTHER" id="PTHR43077:SF5">
    <property type="entry name" value="PHAGE INFECTION PROTEIN"/>
    <property type="match status" value="1"/>
</dbReference>
<dbReference type="NCBIfam" id="TIGR03062">
    <property type="entry name" value="pip_yhgE_Cterm"/>
    <property type="match status" value="1"/>
</dbReference>
<dbReference type="AlphaFoldDB" id="A0A4Y4BYF8"/>
<accession>A0A4Y4BYF8</accession>
<evidence type="ECO:0000256" key="1">
    <source>
        <dbReference type="ARBA" id="ARBA00004141"/>
    </source>
</evidence>
<dbReference type="GO" id="GO:0016020">
    <property type="term" value="C:membrane"/>
    <property type="evidence" value="ECO:0007669"/>
    <property type="project" value="UniProtKB-SubCell"/>
</dbReference>
<feature type="transmembrane region" description="Helical" evidence="5">
    <location>
        <begin position="21"/>
        <end position="44"/>
    </location>
</feature>
<feature type="transmembrane region" description="Helical" evidence="5">
    <location>
        <begin position="568"/>
        <end position="592"/>
    </location>
</feature>
<comment type="caution">
    <text evidence="7">The sequence shown here is derived from an EMBL/GenBank/DDBJ whole genome shotgun (WGS) entry which is preliminary data.</text>
</comment>
<evidence type="ECO:0000256" key="4">
    <source>
        <dbReference type="ARBA" id="ARBA00023136"/>
    </source>
</evidence>
<feature type="transmembrane region" description="Helical" evidence="5">
    <location>
        <begin position="629"/>
        <end position="647"/>
    </location>
</feature>
<feature type="transmembrane region" description="Helical" evidence="5">
    <location>
        <begin position="682"/>
        <end position="703"/>
    </location>
</feature>
<evidence type="ECO:0000313" key="8">
    <source>
        <dbReference type="Proteomes" id="UP000319986"/>
    </source>
</evidence>
<sequence length="725" mass="76382">MSRITEIVRGDLKAAGRNVMTGIVLFGLVVIPMLFAVFNVLASWDPFSRTDELKIAVASADKGHESDLAPISLNLGDQVLSQLSRNDQIDWVITGTDDAVEGTKSGEYYASIVLPEDFSTSLLTFYTAGTEPTQLELYTNEKKNALSTVLTEQGAEGVITQINDTFAEIIGSIGLGVVSSLDNYLEEDDTKAAIDRIEARVENIGVQLHAGAQTMRSLTGMLDSTAPLLEGAGNIARAAGAQFDDTGSDLGGGADATDSLDSTLRSAAASLEQALSSTADSYSAVGDRLDSLFDSAGNAGTGTAATFTDLAARVQQQTDGFRAVRETIDDTVGAPLPAGAQAGYDRALAGLDAAIDRSDDLHDRLTQTAQDITDGTADAQASRQSVQDALDRASSAVDSAVTSYRQDLQPQMTQLGDTLDDLGDSIGTVREDLEGVTASFADSPGSLQETLDRARSATVSIADKLEEHADRFEEMADALSTAGETGDFSKLARAAGDDPQALASQLAAPVAVDREAVFPVASFGAGMTPLYVTLSLWVGALLTAVFVRPRVDGEGETYTRAQAYLGRFGIFALTGLAQATMVALGMIVFVQVGAAHPFLFTLCCWVTSLVFQLIVYTLVLSLGSAGKAVAVLLLVLQVSGGGGAYPLQLLPGWFQVLSPWLPATHAIDAMRAAIAGVYRGDLWIELGILLLFAVPFLVLGLWLRGLLDGYNRTTTEAIEKTKVMA</sequence>
<keyword evidence="2 5" id="KW-0812">Transmembrane</keyword>
<dbReference type="NCBIfam" id="TIGR03061">
    <property type="entry name" value="pip_yhgE_Nterm"/>
    <property type="match status" value="1"/>
</dbReference>
<comment type="subcellular location">
    <subcellularLocation>
        <location evidence="1">Membrane</location>
        <topology evidence="1">Multi-pass membrane protein</topology>
    </subcellularLocation>
</comment>